<dbReference type="Proteomes" id="UP000887013">
    <property type="component" value="Unassembled WGS sequence"/>
</dbReference>
<gene>
    <name evidence="2" type="ORF">NPIL_615661</name>
</gene>
<keyword evidence="3" id="KW-1185">Reference proteome</keyword>
<name>A0A8X6NCP2_NEPPI</name>
<dbReference type="AlphaFoldDB" id="A0A8X6NCP2"/>
<evidence type="ECO:0000256" key="1">
    <source>
        <dbReference type="SAM" id="Phobius"/>
    </source>
</evidence>
<reference evidence="2" key="1">
    <citation type="submission" date="2020-08" db="EMBL/GenBank/DDBJ databases">
        <title>Multicomponent nature underlies the extraordinary mechanical properties of spider dragline silk.</title>
        <authorList>
            <person name="Kono N."/>
            <person name="Nakamura H."/>
            <person name="Mori M."/>
            <person name="Yoshida Y."/>
            <person name="Ohtoshi R."/>
            <person name="Malay A.D."/>
            <person name="Moran D.A.P."/>
            <person name="Tomita M."/>
            <person name="Numata K."/>
            <person name="Arakawa K."/>
        </authorList>
    </citation>
    <scope>NUCLEOTIDE SEQUENCE</scope>
</reference>
<accession>A0A8X6NCP2</accession>
<keyword evidence="1" id="KW-1133">Transmembrane helix</keyword>
<sequence>MARATRGRSGDDDDDDIHPSKKRRLLQLYWKHSRSESKKILDVPKLCPLYPDYIVQYYAFSFVCLPSKLSAYFVILQRSVKSLNLIHVNRAIPKFFLQT</sequence>
<keyword evidence="1" id="KW-0472">Membrane</keyword>
<keyword evidence="1" id="KW-0812">Transmembrane</keyword>
<feature type="transmembrane region" description="Helical" evidence="1">
    <location>
        <begin position="54"/>
        <end position="75"/>
    </location>
</feature>
<organism evidence="2 3">
    <name type="scientific">Nephila pilipes</name>
    <name type="common">Giant wood spider</name>
    <name type="synonym">Nephila maculata</name>
    <dbReference type="NCBI Taxonomy" id="299642"/>
    <lineage>
        <taxon>Eukaryota</taxon>
        <taxon>Metazoa</taxon>
        <taxon>Ecdysozoa</taxon>
        <taxon>Arthropoda</taxon>
        <taxon>Chelicerata</taxon>
        <taxon>Arachnida</taxon>
        <taxon>Araneae</taxon>
        <taxon>Araneomorphae</taxon>
        <taxon>Entelegynae</taxon>
        <taxon>Araneoidea</taxon>
        <taxon>Nephilidae</taxon>
        <taxon>Nephila</taxon>
    </lineage>
</organism>
<evidence type="ECO:0000313" key="2">
    <source>
        <dbReference type="EMBL" id="GFT07425.1"/>
    </source>
</evidence>
<protein>
    <submittedName>
        <fullName evidence="2">Uncharacterized protein</fullName>
    </submittedName>
</protein>
<dbReference type="EMBL" id="BMAW01056720">
    <property type="protein sequence ID" value="GFT07425.1"/>
    <property type="molecule type" value="Genomic_DNA"/>
</dbReference>
<proteinExistence type="predicted"/>
<comment type="caution">
    <text evidence="2">The sequence shown here is derived from an EMBL/GenBank/DDBJ whole genome shotgun (WGS) entry which is preliminary data.</text>
</comment>
<evidence type="ECO:0000313" key="3">
    <source>
        <dbReference type="Proteomes" id="UP000887013"/>
    </source>
</evidence>